<dbReference type="GO" id="GO:0005829">
    <property type="term" value="C:cytosol"/>
    <property type="evidence" value="ECO:0007669"/>
    <property type="project" value="TreeGrafter"/>
</dbReference>
<evidence type="ECO:0000256" key="4">
    <source>
        <dbReference type="ARBA" id="ARBA00023004"/>
    </source>
</evidence>
<keyword evidence="1" id="KW-0479">Metal-binding</keyword>
<evidence type="ECO:0000256" key="1">
    <source>
        <dbReference type="ARBA" id="ARBA00022723"/>
    </source>
</evidence>
<protein>
    <submittedName>
        <fullName evidence="6">Uncharacterized protein</fullName>
    </submittedName>
</protein>
<dbReference type="InterPro" id="IPR019591">
    <property type="entry name" value="Mrp/NBP35_ATP-bd"/>
</dbReference>
<dbReference type="EMBL" id="JANPWZ010002264">
    <property type="protein sequence ID" value="KAJ3560353.1"/>
    <property type="molecule type" value="Genomic_DNA"/>
</dbReference>
<dbReference type="GO" id="GO:0005524">
    <property type="term" value="F:ATP binding"/>
    <property type="evidence" value="ECO:0007669"/>
    <property type="project" value="UniProtKB-KW"/>
</dbReference>
<evidence type="ECO:0000256" key="3">
    <source>
        <dbReference type="ARBA" id="ARBA00022840"/>
    </source>
</evidence>
<dbReference type="VEuPathDB" id="FungiDB:F4678DRAFT_455394"/>
<keyword evidence="7" id="KW-1185">Reference proteome</keyword>
<sequence>MAGFVCPNCAECTDIFGKGGGQVMANDFNVPFLGRIPIDPQFVMLVETGRTPEYPQGTVINGHDFSKALQQSGSAGSTSEFPERIADACSVEPANALNQSEIPTGCNTYAWRLGHALMPLTRIVLCLHEPRDGLEHIPAAFSWHRLRQKDWAHVIRSGGCIGGKFDAWATACAAQKGVNAMGYITFSDLDTTPSPDMTLWNSPMR</sequence>
<dbReference type="PANTHER" id="PTHR23264">
    <property type="entry name" value="NUCLEOTIDE-BINDING PROTEIN NBP35 YEAST -RELATED"/>
    <property type="match status" value="1"/>
</dbReference>
<dbReference type="InterPro" id="IPR027417">
    <property type="entry name" value="P-loop_NTPase"/>
</dbReference>
<keyword evidence="3" id="KW-0067">ATP-binding</keyword>
<comment type="caution">
    <text evidence="6">The sequence shown here is derived from an EMBL/GenBank/DDBJ whole genome shotgun (WGS) entry which is preliminary data.</text>
</comment>
<name>A0A9W8TJ58_9PEZI</name>
<organism evidence="6 7">
    <name type="scientific">Xylaria arbuscula</name>
    <dbReference type="NCBI Taxonomy" id="114810"/>
    <lineage>
        <taxon>Eukaryota</taxon>
        <taxon>Fungi</taxon>
        <taxon>Dikarya</taxon>
        <taxon>Ascomycota</taxon>
        <taxon>Pezizomycotina</taxon>
        <taxon>Sordariomycetes</taxon>
        <taxon>Xylariomycetidae</taxon>
        <taxon>Xylariales</taxon>
        <taxon>Xylariaceae</taxon>
        <taxon>Xylaria</taxon>
    </lineage>
</organism>
<keyword evidence="5" id="KW-0411">Iron-sulfur</keyword>
<accession>A0A9W8TJ58</accession>
<dbReference type="Pfam" id="PF10609">
    <property type="entry name" value="ParA"/>
    <property type="match status" value="1"/>
</dbReference>
<dbReference type="Proteomes" id="UP001148614">
    <property type="component" value="Unassembled WGS sequence"/>
</dbReference>
<dbReference type="PANTHER" id="PTHR23264:SF19">
    <property type="entry name" value="CYTOSOLIC FE-S CLUSTER ASSEMBLY FACTOR NUBP2"/>
    <property type="match status" value="1"/>
</dbReference>
<evidence type="ECO:0000256" key="2">
    <source>
        <dbReference type="ARBA" id="ARBA00022741"/>
    </source>
</evidence>
<evidence type="ECO:0000256" key="5">
    <source>
        <dbReference type="ARBA" id="ARBA00023014"/>
    </source>
</evidence>
<dbReference type="GO" id="GO:0016226">
    <property type="term" value="P:iron-sulfur cluster assembly"/>
    <property type="evidence" value="ECO:0007669"/>
    <property type="project" value="InterPro"/>
</dbReference>
<reference evidence="6" key="1">
    <citation type="submission" date="2022-07" db="EMBL/GenBank/DDBJ databases">
        <title>Genome Sequence of Xylaria arbuscula.</title>
        <authorList>
            <person name="Buettner E."/>
        </authorList>
    </citation>
    <scope>NUCLEOTIDE SEQUENCE</scope>
    <source>
        <strain evidence="6">VT107</strain>
    </source>
</reference>
<dbReference type="GO" id="GO:0140663">
    <property type="term" value="F:ATP-dependent FeS chaperone activity"/>
    <property type="evidence" value="ECO:0007669"/>
    <property type="project" value="InterPro"/>
</dbReference>
<evidence type="ECO:0000313" key="7">
    <source>
        <dbReference type="Proteomes" id="UP001148614"/>
    </source>
</evidence>
<keyword evidence="2" id="KW-0547">Nucleotide-binding</keyword>
<dbReference type="AlphaFoldDB" id="A0A9W8TJ58"/>
<gene>
    <name evidence="6" type="ORF">NPX13_g9332</name>
</gene>
<dbReference type="InterPro" id="IPR033756">
    <property type="entry name" value="YlxH/NBP35"/>
</dbReference>
<proteinExistence type="predicted"/>
<evidence type="ECO:0000313" key="6">
    <source>
        <dbReference type="EMBL" id="KAJ3560353.1"/>
    </source>
</evidence>
<dbReference type="Gene3D" id="3.40.50.300">
    <property type="entry name" value="P-loop containing nucleotide triphosphate hydrolases"/>
    <property type="match status" value="1"/>
</dbReference>
<dbReference type="GO" id="GO:0046872">
    <property type="term" value="F:metal ion binding"/>
    <property type="evidence" value="ECO:0007669"/>
    <property type="project" value="UniProtKB-KW"/>
</dbReference>
<keyword evidence="4" id="KW-0408">Iron</keyword>
<dbReference type="GO" id="GO:0051536">
    <property type="term" value="F:iron-sulfur cluster binding"/>
    <property type="evidence" value="ECO:0007669"/>
    <property type="project" value="UniProtKB-KW"/>
</dbReference>